<organism evidence="1 2">
    <name type="scientific">Funneliformis mosseae</name>
    <name type="common">Endomycorrhizal fungus</name>
    <name type="synonym">Glomus mosseae</name>
    <dbReference type="NCBI Taxonomy" id="27381"/>
    <lineage>
        <taxon>Eukaryota</taxon>
        <taxon>Fungi</taxon>
        <taxon>Fungi incertae sedis</taxon>
        <taxon>Mucoromycota</taxon>
        <taxon>Glomeromycotina</taxon>
        <taxon>Glomeromycetes</taxon>
        <taxon>Glomerales</taxon>
        <taxon>Glomeraceae</taxon>
        <taxon>Funneliformis</taxon>
    </lineage>
</organism>
<dbReference type="EMBL" id="CAJVPP010006386">
    <property type="protein sequence ID" value="CAG8677650.1"/>
    <property type="molecule type" value="Genomic_DNA"/>
</dbReference>
<accession>A0A9N9EGP0</accession>
<gene>
    <name evidence="1" type="ORF">FMOSSE_LOCUS12725</name>
</gene>
<dbReference type="Proteomes" id="UP000789375">
    <property type="component" value="Unassembled WGS sequence"/>
</dbReference>
<dbReference type="AlphaFoldDB" id="A0A9N9EGP0"/>
<keyword evidence="2" id="KW-1185">Reference proteome</keyword>
<proteinExistence type="predicted"/>
<evidence type="ECO:0000313" key="2">
    <source>
        <dbReference type="Proteomes" id="UP000789375"/>
    </source>
</evidence>
<evidence type="ECO:0000313" key="1">
    <source>
        <dbReference type="EMBL" id="CAG8677650.1"/>
    </source>
</evidence>
<comment type="caution">
    <text evidence="1">The sequence shown here is derived from an EMBL/GenBank/DDBJ whole genome shotgun (WGS) entry which is preliminary data.</text>
</comment>
<protein>
    <submittedName>
        <fullName evidence="1">11748_t:CDS:1</fullName>
    </submittedName>
</protein>
<name>A0A9N9EGP0_FUNMO</name>
<reference evidence="1" key="1">
    <citation type="submission" date="2021-06" db="EMBL/GenBank/DDBJ databases">
        <authorList>
            <person name="Kallberg Y."/>
            <person name="Tangrot J."/>
            <person name="Rosling A."/>
        </authorList>
    </citation>
    <scope>NUCLEOTIDE SEQUENCE</scope>
    <source>
        <strain evidence="1">87-6 pot B 2015</strain>
    </source>
</reference>
<sequence length="250" mass="28232">MTTSNELSCEMYPGRSGNRDPKDWSYMEFLRLNQATIVDVPPFSDDWTGVDGAWARRYLQEVGEINPKLRNSEKEKVISFYINLISGRGSTSVLYRSCGVSVIYRSQVLVVEALGPLSTGSKVSIKAAHASSALPQFWRELGLRSILDTESLELLGEASKFQSQKARMNYRYQTRMLAHSSDKRPYESTVYEDEPTDLGYEKAKKTKTLESHGTAEDSDGDMAYTEEIQDLSLVLLLLLLFSLIKKMTQI</sequence>